<dbReference type="InterPro" id="IPR036640">
    <property type="entry name" value="ABC1_TM_sf"/>
</dbReference>
<dbReference type="Gene3D" id="3.40.50.300">
    <property type="entry name" value="P-loop containing nucleotide triphosphate hydrolases"/>
    <property type="match status" value="1"/>
</dbReference>
<evidence type="ECO:0000313" key="10">
    <source>
        <dbReference type="EMBL" id="OLR93935.1"/>
    </source>
</evidence>
<organism evidence="10 11">
    <name type="scientific">Actinokineospora bangkokensis</name>
    <dbReference type="NCBI Taxonomy" id="1193682"/>
    <lineage>
        <taxon>Bacteria</taxon>
        <taxon>Bacillati</taxon>
        <taxon>Actinomycetota</taxon>
        <taxon>Actinomycetes</taxon>
        <taxon>Pseudonocardiales</taxon>
        <taxon>Pseudonocardiaceae</taxon>
        <taxon>Actinokineospora</taxon>
    </lineage>
</organism>
<feature type="transmembrane region" description="Helical" evidence="7">
    <location>
        <begin position="130"/>
        <end position="148"/>
    </location>
</feature>
<feature type="domain" description="ABC transmembrane type-1" evidence="9">
    <location>
        <begin position="16"/>
        <end position="286"/>
    </location>
</feature>
<comment type="caution">
    <text evidence="10">The sequence shown here is derived from an EMBL/GenBank/DDBJ whole genome shotgun (WGS) entry which is preliminary data.</text>
</comment>
<dbReference type="GO" id="GO:0034040">
    <property type="term" value="F:ATPase-coupled lipid transmembrane transporter activity"/>
    <property type="evidence" value="ECO:0007669"/>
    <property type="project" value="TreeGrafter"/>
</dbReference>
<dbReference type="GO" id="GO:0016887">
    <property type="term" value="F:ATP hydrolysis activity"/>
    <property type="evidence" value="ECO:0007669"/>
    <property type="project" value="InterPro"/>
</dbReference>
<evidence type="ECO:0000256" key="6">
    <source>
        <dbReference type="ARBA" id="ARBA00023136"/>
    </source>
</evidence>
<feature type="transmembrane region" description="Helical" evidence="7">
    <location>
        <begin position="50"/>
        <end position="68"/>
    </location>
</feature>
<feature type="transmembrane region" description="Helical" evidence="7">
    <location>
        <begin position="16"/>
        <end position="38"/>
    </location>
</feature>
<keyword evidence="5 7" id="KW-1133">Transmembrane helix</keyword>
<evidence type="ECO:0000313" key="11">
    <source>
        <dbReference type="Proteomes" id="UP000186040"/>
    </source>
</evidence>
<keyword evidence="11" id="KW-1185">Reference proteome</keyword>
<dbReference type="EMBL" id="MKQR01000009">
    <property type="protein sequence ID" value="OLR93935.1"/>
    <property type="molecule type" value="Genomic_DNA"/>
</dbReference>
<dbReference type="STRING" id="1193682.BJP25_16125"/>
<dbReference type="Gene3D" id="1.20.1560.10">
    <property type="entry name" value="ABC transporter type 1, transmembrane domain"/>
    <property type="match status" value="1"/>
</dbReference>
<evidence type="ECO:0000259" key="9">
    <source>
        <dbReference type="PROSITE" id="PS50929"/>
    </source>
</evidence>
<dbReference type="InterPro" id="IPR027417">
    <property type="entry name" value="P-loop_NTPase"/>
</dbReference>
<keyword evidence="4" id="KW-0067">ATP-binding</keyword>
<sequence>MLGETARRHRRDLLRLLGWSVLEAGPTLVSGALVAAALDRGFLAGDFATGALLLCCYAGVVVLGGFGARQAVQPLAEVVESLRFDLVSRTVRATLLRGVVPGERVDGRSVEGATKHTEVLRMLISQLLTVLRTSVFSLVFVIAGLFWLAPAVAWVSVGSTALVVLVLASTARGWQRRVRDGLLAEEKLSATASTTLLGLRDVVAVGAAERATRDLAVDVDAHADAVNRIGRVVAGRVAVLALGGRLPLAVLLLTAPQAVSSGVLTPGELLGAATYLIGSLDPVLRALVRVVGDIGLQIGVLLARVQEYARLPADPEPQATGSGATGEVALRGVDFAYGPASEKILDGVDLTIRPGERLVVVGPSGAGKSTLANLIAGLDTPQRGEVTLGGVPVTGLDRRWPRRSVTLLPQEAYVFSGSVRENLAYLNPDATDAELELACAAVGADELVASRGGLDGRIDSPGELSEGQKQLVTLVRAYASPAEVVVLDEATCHLHPERERRAEDAFAATGRTLVVIAHRISSAMRADRVVLLHGGAVDVGTHLELRTSSPLYADLVGYWNEA</sequence>
<keyword evidence="6 7" id="KW-0472">Membrane</keyword>
<dbReference type="Proteomes" id="UP000186040">
    <property type="component" value="Unassembled WGS sequence"/>
</dbReference>
<accession>A0A1Q9LPI6</accession>
<dbReference type="InterPro" id="IPR003593">
    <property type="entry name" value="AAA+_ATPase"/>
</dbReference>
<comment type="subcellular location">
    <subcellularLocation>
        <location evidence="1">Cell membrane</location>
        <topology evidence="1">Multi-pass membrane protein</topology>
    </subcellularLocation>
</comment>
<keyword evidence="3" id="KW-0547">Nucleotide-binding</keyword>
<dbReference type="PROSITE" id="PS50893">
    <property type="entry name" value="ABC_TRANSPORTER_2"/>
    <property type="match status" value="1"/>
</dbReference>
<dbReference type="SUPFAM" id="SSF90123">
    <property type="entry name" value="ABC transporter transmembrane region"/>
    <property type="match status" value="1"/>
</dbReference>
<feature type="domain" description="ABC transporter" evidence="8">
    <location>
        <begin position="330"/>
        <end position="559"/>
    </location>
</feature>
<dbReference type="GO" id="GO:0005886">
    <property type="term" value="C:plasma membrane"/>
    <property type="evidence" value="ECO:0007669"/>
    <property type="project" value="UniProtKB-SubCell"/>
</dbReference>
<evidence type="ECO:0000256" key="4">
    <source>
        <dbReference type="ARBA" id="ARBA00022840"/>
    </source>
</evidence>
<name>A0A1Q9LPI6_9PSEU</name>
<protein>
    <recommendedName>
        <fullName evidence="12">ABC transporter ATP-binding protein</fullName>
    </recommendedName>
</protein>
<dbReference type="SMART" id="SM00382">
    <property type="entry name" value="AAA"/>
    <property type="match status" value="1"/>
</dbReference>
<dbReference type="GO" id="GO:0140359">
    <property type="term" value="F:ABC-type transporter activity"/>
    <property type="evidence" value="ECO:0007669"/>
    <property type="project" value="InterPro"/>
</dbReference>
<dbReference type="AlphaFoldDB" id="A0A1Q9LPI6"/>
<evidence type="ECO:0000256" key="5">
    <source>
        <dbReference type="ARBA" id="ARBA00022989"/>
    </source>
</evidence>
<keyword evidence="2 7" id="KW-0812">Transmembrane</keyword>
<dbReference type="SUPFAM" id="SSF52540">
    <property type="entry name" value="P-loop containing nucleoside triphosphate hydrolases"/>
    <property type="match status" value="1"/>
</dbReference>
<evidence type="ECO:0000256" key="2">
    <source>
        <dbReference type="ARBA" id="ARBA00022692"/>
    </source>
</evidence>
<reference evidence="10 11" key="1">
    <citation type="submission" date="2016-10" db="EMBL/GenBank/DDBJ databases">
        <title>The Draft Genome Sequence of Actinokineospora bangkokensis 44EHWT reveals the biosynthetic pathway of antifungal compounds Thailandins with unusual extender unit butylmalonyl-CoA.</title>
        <authorList>
            <person name="Greule A."/>
            <person name="Intra B."/>
            <person name="Flemming S."/>
            <person name="Rommel M.G."/>
            <person name="Panbangred W."/>
            <person name="Bechthold A."/>
        </authorList>
    </citation>
    <scope>NUCLEOTIDE SEQUENCE [LARGE SCALE GENOMIC DNA]</scope>
    <source>
        <strain evidence="10 11">44EHW</strain>
    </source>
</reference>
<evidence type="ECO:0000256" key="7">
    <source>
        <dbReference type="SAM" id="Phobius"/>
    </source>
</evidence>
<gene>
    <name evidence="10" type="ORF">BJP25_16125</name>
</gene>
<dbReference type="PANTHER" id="PTHR24221:SF654">
    <property type="entry name" value="ATP-BINDING CASSETTE SUB-FAMILY B MEMBER 6"/>
    <property type="match status" value="1"/>
</dbReference>
<evidence type="ECO:0000256" key="3">
    <source>
        <dbReference type="ARBA" id="ARBA00022741"/>
    </source>
</evidence>
<dbReference type="GO" id="GO:0005524">
    <property type="term" value="F:ATP binding"/>
    <property type="evidence" value="ECO:0007669"/>
    <property type="project" value="UniProtKB-KW"/>
</dbReference>
<dbReference type="PANTHER" id="PTHR24221">
    <property type="entry name" value="ATP-BINDING CASSETTE SUB-FAMILY B"/>
    <property type="match status" value="1"/>
</dbReference>
<dbReference type="InterPro" id="IPR003439">
    <property type="entry name" value="ABC_transporter-like_ATP-bd"/>
</dbReference>
<dbReference type="Pfam" id="PF00005">
    <property type="entry name" value="ABC_tran"/>
    <property type="match status" value="1"/>
</dbReference>
<dbReference type="InterPro" id="IPR011527">
    <property type="entry name" value="ABC1_TM_dom"/>
</dbReference>
<evidence type="ECO:0000259" key="8">
    <source>
        <dbReference type="PROSITE" id="PS50893"/>
    </source>
</evidence>
<evidence type="ECO:0000256" key="1">
    <source>
        <dbReference type="ARBA" id="ARBA00004651"/>
    </source>
</evidence>
<evidence type="ECO:0008006" key="12">
    <source>
        <dbReference type="Google" id="ProtNLM"/>
    </source>
</evidence>
<proteinExistence type="predicted"/>
<dbReference type="InterPro" id="IPR039421">
    <property type="entry name" value="Type_1_exporter"/>
</dbReference>
<dbReference type="PROSITE" id="PS50929">
    <property type="entry name" value="ABC_TM1F"/>
    <property type="match status" value="1"/>
</dbReference>